<keyword evidence="5" id="KW-0547">Nucleotide-binding</keyword>
<evidence type="ECO:0000256" key="3">
    <source>
        <dbReference type="ARBA" id="ARBA00022448"/>
    </source>
</evidence>
<dbReference type="Pfam" id="PF19055">
    <property type="entry name" value="ABC2_membrane_7"/>
    <property type="match status" value="1"/>
</dbReference>
<evidence type="ECO:0000256" key="6">
    <source>
        <dbReference type="ARBA" id="ARBA00022840"/>
    </source>
</evidence>
<evidence type="ECO:0000256" key="10">
    <source>
        <dbReference type="SAM" id="Phobius"/>
    </source>
</evidence>
<evidence type="ECO:0000256" key="2">
    <source>
        <dbReference type="ARBA" id="ARBA00005814"/>
    </source>
</evidence>
<gene>
    <name evidence="13" type="primary">LOC113874596</name>
</gene>
<dbReference type="PROSITE" id="PS50893">
    <property type="entry name" value="ABC_TRANSPORTER_2"/>
    <property type="match status" value="1"/>
</dbReference>
<feature type="transmembrane region" description="Helical" evidence="10">
    <location>
        <begin position="660"/>
        <end position="678"/>
    </location>
</feature>
<dbReference type="GO" id="GO:0016020">
    <property type="term" value="C:membrane"/>
    <property type="evidence" value="ECO:0007669"/>
    <property type="project" value="UniProtKB-SubCell"/>
</dbReference>
<dbReference type="InterPro" id="IPR003439">
    <property type="entry name" value="ABC_transporter-like_ATP-bd"/>
</dbReference>
<dbReference type="CDD" id="cd03213">
    <property type="entry name" value="ABCG_EPDR"/>
    <property type="match status" value="1"/>
</dbReference>
<dbReference type="PANTHER" id="PTHR48041">
    <property type="entry name" value="ABC TRANSPORTER G FAMILY MEMBER 28"/>
    <property type="match status" value="1"/>
</dbReference>
<keyword evidence="12" id="KW-1185">Reference proteome</keyword>
<evidence type="ECO:0000256" key="1">
    <source>
        <dbReference type="ARBA" id="ARBA00004141"/>
    </source>
</evidence>
<dbReference type="SUPFAM" id="SSF52540">
    <property type="entry name" value="P-loop containing nucleoside triphosphate hydrolases"/>
    <property type="match status" value="1"/>
</dbReference>
<dbReference type="GO" id="GO:0140359">
    <property type="term" value="F:ABC-type transporter activity"/>
    <property type="evidence" value="ECO:0007669"/>
    <property type="project" value="InterPro"/>
</dbReference>
<dbReference type="InterPro" id="IPR013525">
    <property type="entry name" value="ABC2_TM"/>
</dbReference>
<dbReference type="Pfam" id="PF00005">
    <property type="entry name" value="ABC_tran"/>
    <property type="match status" value="1"/>
</dbReference>
<feature type="domain" description="ABC transporter" evidence="11">
    <location>
        <begin position="68"/>
        <end position="332"/>
    </location>
</feature>
<dbReference type="RefSeq" id="XP_027368615.1">
    <property type="nucleotide sequence ID" value="XM_027512814.1"/>
</dbReference>
<dbReference type="Pfam" id="PF01061">
    <property type="entry name" value="ABC2_membrane"/>
    <property type="match status" value="1"/>
</dbReference>
<accession>A0A8B8MJ56</accession>
<dbReference type="SMART" id="SM00382">
    <property type="entry name" value="AAA"/>
    <property type="match status" value="1"/>
</dbReference>
<dbReference type="AlphaFoldDB" id="A0A8B8MJ56"/>
<evidence type="ECO:0000256" key="4">
    <source>
        <dbReference type="ARBA" id="ARBA00022692"/>
    </source>
</evidence>
<keyword evidence="6" id="KW-0067">ATP-binding</keyword>
<keyword evidence="7 10" id="KW-1133">Transmembrane helix</keyword>
<feature type="transmembrane region" description="Helical" evidence="10">
    <location>
        <begin position="543"/>
        <end position="561"/>
    </location>
</feature>
<feature type="transmembrane region" description="Helical" evidence="10">
    <location>
        <begin position="567"/>
        <end position="591"/>
    </location>
</feature>
<proteinExistence type="inferred from homology"/>
<reference evidence="12" key="1">
    <citation type="journal article" date="2019" name="Toxins">
        <title>Detection of Abrin-Like and Prepropulchellin-Like Toxin Genes and Transcripts Using Whole Genome Sequencing and Full-Length Transcript Sequencing of Abrus precatorius.</title>
        <authorList>
            <person name="Hovde B.T."/>
            <person name="Daligault H.E."/>
            <person name="Hanschen E.R."/>
            <person name="Kunde Y.A."/>
            <person name="Johnson M.B."/>
            <person name="Starkenburg S.R."/>
            <person name="Johnson S.L."/>
        </authorList>
    </citation>
    <scope>NUCLEOTIDE SEQUENCE [LARGE SCALE GENOMIC DNA]</scope>
</reference>
<dbReference type="KEGG" id="aprc:113874596"/>
<dbReference type="Proteomes" id="UP000694853">
    <property type="component" value="Unplaced"/>
</dbReference>
<feature type="transmembrane region" description="Helical" evidence="10">
    <location>
        <begin position="510"/>
        <end position="536"/>
    </location>
</feature>
<dbReference type="InterPro" id="IPR043926">
    <property type="entry name" value="ABCG_dom"/>
</dbReference>
<sequence length="687" mass="77853">MENGREDEIEDMPMSPPSTGSMQIAGSNGFGHSMEYMSQAYLPNRYSEIDIKVEDSSFNQDPPLPIYLKFEDVEFKVRNSQTASKNPVKTMMSKVATQQHVDEDKYKKILKGITGSIGPGEILALMGPSGSGKTTLLRVVGGRLLENVKGKITYNDVRFNPAVKRRIGFVTQEDVLFPQLTVEETLIFSAFLRLPSNMSKQQKYARVETTVKELGLERCRHTKIGGGFLKGISGGERKRTSIGYEILVDPSLLLLDEPTSGLDSTSANKLLFTLQGLAKGGRTIITTIHQPSSRIFHMFDKLLLISEGYPIYYGKARDTMQYFSSLRFIPEIPMNPAEFLLDLATGQANNISVPQDILEDQESADSSKAIIKRLQLIYKDKLEPKEKEENHGATNAPEHLQLAIQVKKDWTLSWLDQFTILYKRTFRARCKDYFDKLRLVQALGIALLLGLLWWKSSTNTEAQLRDQVGLMFYICIFWTSSCLFGAVYVFPFENVYLVKERKADMYRLSVYYASSTLCDMVAHVFYPTFFMLILYFMAGFKRTVACFFLTLFAVLLIAITSQGAGELFGAAVMSIQRAGMVASLILMLFLLTGGYYVQHVPKLMQWLKYLSFVYYGFRLLLKVQYSGEQLYECESEGGCRTLQSSPSFDTVNLEGGLTEVWVLLAMALCFRIFAYFCLRKRIDIIRN</sequence>
<dbReference type="OrthoDB" id="66620at2759"/>
<dbReference type="FunFam" id="3.40.50.300:FF:000337">
    <property type="entry name" value="ABC transporter G family member 22"/>
    <property type="match status" value="1"/>
</dbReference>
<dbReference type="PANTHER" id="PTHR48041:SF135">
    <property type="entry name" value="ABC TRANSPORTER G FAMILY MEMBER 26"/>
    <property type="match status" value="1"/>
</dbReference>
<comment type="subcellular location">
    <subcellularLocation>
        <location evidence="1">Membrane</location>
        <topology evidence="1">Multi-pass membrane protein</topology>
    </subcellularLocation>
</comment>
<feature type="region of interest" description="Disordered" evidence="9">
    <location>
        <begin position="1"/>
        <end position="20"/>
    </location>
</feature>
<protein>
    <submittedName>
        <fullName evidence="13">ABC transporter G family member 26-like</fullName>
    </submittedName>
</protein>
<dbReference type="GO" id="GO:0016887">
    <property type="term" value="F:ATP hydrolysis activity"/>
    <property type="evidence" value="ECO:0007669"/>
    <property type="project" value="InterPro"/>
</dbReference>
<dbReference type="InterPro" id="IPR050352">
    <property type="entry name" value="ABCG_transporters"/>
</dbReference>
<evidence type="ECO:0000259" key="11">
    <source>
        <dbReference type="PROSITE" id="PS50893"/>
    </source>
</evidence>
<dbReference type="GeneID" id="113874596"/>
<feature type="transmembrane region" description="Helical" evidence="10">
    <location>
        <begin position="439"/>
        <end position="456"/>
    </location>
</feature>
<name>A0A8B8MJ56_ABRPR</name>
<dbReference type="InterPro" id="IPR027417">
    <property type="entry name" value="P-loop_NTPase"/>
</dbReference>
<dbReference type="Gene3D" id="3.40.50.300">
    <property type="entry name" value="P-loop containing nucleotide triphosphate hydrolases"/>
    <property type="match status" value="1"/>
</dbReference>
<keyword evidence="3" id="KW-0813">Transport</keyword>
<dbReference type="GO" id="GO:0005524">
    <property type="term" value="F:ATP binding"/>
    <property type="evidence" value="ECO:0007669"/>
    <property type="project" value="UniProtKB-KW"/>
</dbReference>
<dbReference type="InterPro" id="IPR003593">
    <property type="entry name" value="AAA+_ATPase"/>
</dbReference>
<evidence type="ECO:0000256" key="9">
    <source>
        <dbReference type="SAM" id="MobiDB-lite"/>
    </source>
</evidence>
<evidence type="ECO:0000256" key="5">
    <source>
        <dbReference type="ARBA" id="ARBA00022741"/>
    </source>
</evidence>
<keyword evidence="4 10" id="KW-0812">Transmembrane</keyword>
<evidence type="ECO:0000256" key="7">
    <source>
        <dbReference type="ARBA" id="ARBA00022989"/>
    </source>
</evidence>
<evidence type="ECO:0000313" key="12">
    <source>
        <dbReference type="Proteomes" id="UP000694853"/>
    </source>
</evidence>
<reference evidence="13" key="2">
    <citation type="submission" date="2025-08" db="UniProtKB">
        <authorList>
            <consortium name="RefSeq"/>
        </authorList>
    </citation>
    <scope>IDENTIFICATION</scope>
    <source>
        <tissue evidence="13">Young leaves</tissue>
    </source>
</reference>
<keyword evidence="8 10" id="KW-0472">Membrane</keyword>
<evidence type="ECO:0000256" key="8">
    <source>
        <dbReference type="ARBA" id="ARBA00023136"/>
    </source>
</evidence>
<feature type="transmembrane region" description="Helical" evidence="10">
    <location>
        <begin position="468"/>
        <end position="490"/>
    </location>
</feature>
<evidence type="ECO:0000313" key="13">
    <source>
        <dbReference type="RefSeq" id="XP_027368615.1"/>
    </source>
</evidence>
<organism evidence="12 13">
    <name type="scientific">Abrus precatorius</name>
    <name type="common">Indian licorice</name>
    <name type="synonym">Glycine abrus</name>
    <dbReference type="NCBI Taxonomy" id="3816"/>
    <lineage>
        <taxon>Eukaryota</taxon>
        <taxon>Viridiplantae</taxon>
        <taxon>Streptophyta</taxon>
        <taxon>Embryophyta</taxon>
        <taxon>Tracheophyta</taxon>
        <taxon>Spermatophyta</taxon>
        <taxon>Magnoliopsida</taxon>
        <taxon>eudicotyledons</taxon>
        <taxon>Gunneridae</taxon>
        <taxon>Pentapetalae</taxon>
        <taxon>rosids</taxon>
        <taxon>fabids</taxon>
        <taxon>Fabales</taxon>
        <taxon>Fabaceae</taxon>
        <taxon>Papilionoideae</taxon>
        <taxon>50 kb inversion clade</taxon>
        <taxon>NPAAA clade</taxon>
        <taxon>indigoferoid/millettioid clade</taxon>
        <taxon>Abreae</taxon>
        <taxon>Abrus</taxon>
    </lineage>
</organism>
<comment type="similarity">
    <text evidence="2">Belongs to the ABC transporter superfamily. ABCG family. Eye pigment precursor importer (TC 3.A.1.204) subfamily.</text>
</comment>